<accession>A0A376DAI8</accession>
<dbReference type="Proteomes" id="UP000255248">
    <property type="component" value="Unassembled WGS sequence"/>
</dbReference>
<proteinExistence type="predicted"/>
<dbReference type="AlphaFoldDB" id="A0A376DAI8"/>
<evidence type="ECO:0000313" key="2">
    <source>
        <dbReference type="EMBL" id="STC86033.1"/>
    </source>
</evidence>
<reference evidence="2 3" key="1">
    <citation type="submission" date="2018-06" db="EMBL/GenBank/DDBJ databases">
        <authorList>
            <consortium name="Pathogen Informatics"/>
            <person name="Doyle S."/>
        </authorList>
    </citation>
    <scope>NUCLEOTIDE SEQUENCE [LARGE SCALE GENOMIC DNA]</scope>
    <source>
        <strain evidence="2 3">NCTC12121</strain>
    </source>
</reference>
<protein>
    <submittedName>
        <fullName evidence="2">Uncharacterized protein</fullName>
    </submittedName>
</protein>
<name>A0A376DAI8_9GAMM</name>
<feature type="chain" id="PRO_5016589465" evidence="1">
    <location>
        <begin position="28"/>
        <end position="357"/>
    </location>
</feature>
<evidence type="ECO:0000256" key="1">
    <source>
        <dbReference type="SAM" id="SignalP"/>
    </source>
</evidence>
<dbReference type="RefSeq" id="WP_148707548.1">
    <property type="nucleotide sequence ID" value="NZ_CP065626.1"/>
</dbReference>
<evidence type="ECO:0000313" key="3">
    <source>
        <dbReference type="Proteomes" id="UP000255248"/>
    </source>
</evidence>
<keyword evidence="1" id="KW-0732">Signal</keyword>
<gene>
    <name evidence="2" type="ORF">NCTC12121_01055</name>
</gene>
<dbReference type="OrthoDB" id="6644894at2"/>
<sequence length="357" mass="38230">MLTTKKRRSARLWLCHTLLLASFTVNASNEYRCEITSAPSGRWHSPQYSLATYGAVLALEGRTPQSTLTLKSDDQNLDAGAINSALATLRPTLDMLSVFHFTAIGSAGQATLYQGGNNRFNAPGIPAPSRSGPIIIQFGCNGNEQCAKIVLLTVPSFTITLDARLSFTDSGNINNPALHKRIVMPSAPRNEYRSHEMRFIHTLYNAVIYIVSSNNTGLTNGEKLLSFAGGPIVSEIRCVRPATPLTLTLLDNAITFNPAPLGASTPQVKTLRWQASGSGRADIWTMRFTSANATASGDGVLLGGAKVTILDSANQVVPLNQAVTIHGTQGEFRLALDARTAQAGNYTSNINLTLTAN</sequence>
<organism evidence="2 3">
    <name type="scientific">Edwardsiella hoshinae</name>
    <dbReference type="NCBI Taxonomy" id="93378"/>
    <lineage>
        <taxon>Bacteria</taxon>
        <taxon>Pseudomonadati</taxon>
        <taxon>Pseudomonadota</taxon>
        <taxon>Gammaproteobacteria</taxon>
        <taxon>Enterobacterales</taxon>
        <taxon>Hafniaceae</taxon>
        <taxon>Edwardsiella</taxon>
    </lineage>
</organism>
<feature type="signal peptide" evidence="1">
    <location>
        <begin position="1"/>
        <end position="27"/>
    </location>
</feature>
<dbReference type="EMBL" id="UFXZ01000001">
    <property type="protein sequence ID" value="STC86033.1"/>
    <property type="molecule type" value="Genomic_DNA"/>
</dbReference>